<evidence type="ECO:0000256" key="4">
    <source>
        <dbReference type="ARBA" id="ARBA00022786"/>
    </source>
</evidence>
<feature type="compositionally biased region" description="Basic and acidic residues" evidence="8">
    <location>
        <begin position="9"/>
        <end position="21"/>
    </location>
</feature>
<dbReference type="PROSITE" id="PS50127">
    <property type="entry name" value="UBC_2"/>
    <property type="match status" value="1"/>
</dbReference>
<evidence type="ECO:0000256" key="5">
    <source>
        <dbReference type="ARBA" id="ARBA00022840"/>
    </source>
</evidence>
<feature type="compositionally biased region" description="Polar residues" evidence="8">
    <location>
        <begin position="27"/>
        <end position="36"/>
    </location>
</feature>
<keyword evidence="4 7" id="KW-0833">Ubl conjugation pathway</keyword>
<dbReference type="OrthoDB" id="10249039at2759"/>
<dbReference type="InParanoid" id="A0A078A264"/>
<dbReference type="GO" id="GO:0005524">
    <property type="term" value="F:ATP binding"/>
    <property type="evidence" value="ECO:0007669"/>
    <property type="project" value="UniProtKB-UniRule"/>
</dbReference>
<dbReference type="SUPFAM" id="SSF54495">
    <property type="entry name" value="UBC-like"/>
    <property type="match status" value="1"/>
</dbReference>
<dbReference type="Gene3D" id="3.10.110.10">
    <property type="entry name" value="Ubiquitin Conjugating Enzyme"/>
    <property type="match status" value="1"/>
</dbReference>
<dbReference type="InterPro" id="IPR000608">
    <property type="entry name" value="UBC"/>
</dbReference>
<dbReference type="OMA" id="CQVDFPD"/>
<dbReference type="Pfam" id="PF00179">
    <property type="entry name" value="UQ_con"/>
    <property type="match status" value="1"/>
</dbReference>
<dbReference type="SMART" id="SM00212">
    <property type="entry name" value="UBCc"/>
    <property type="match status" value="1"/>
</dbReference>
<sequence length="197" mass="22603">MINLFKRQNQREEEEKKKQEEIAQQQPDGSAAQTQVKVKRSPGEIRLKKEVGELDLPTHAEINFPDPNDIMRFELFVDLTKEECLWKGAKYKFTITVPNNYPHDPPKCHCETQIYHPNIDLQGNVCLNILRADWKPVLGINTVILGLIFLFIEPNPNDPLNKEAAELMRSNEATFRDKVKRSLKGGVIDGVVFPKLV</sequence>
<dbReference type="GO" id="GO:0019788">
    <property type="term" value="F:NEDD8 transferase activity"/>
    <property type="evidence" value="ECO:0007669"/>
    <property type="project" value="UniProtKB-ARBA"/>
</dbReference>
<dbReference type="InterPro" id="IPR023313">
    <property type="entry name" value="UBQ-conjugating_AS"/>
</dbReference>
<accession>A0A078A264</accession>
<evidence type="ECO:0000256" key="2">
    <source>
        <dbReference type="ARBA" id="ARBA00022679"/>
    </source>
</evidence>
<reference evidence="10 11" key="1">
    <citation type="submission" date="2014-06" db="EMBL/GenBank/DDBJ databases">
        <authorList>
            <person name="Swart Estienne"/>
        </authorList>
    </citation>
    <scope>NUCLEOTIDE SEQUENCE [LARGE SCALE GENOMIC DNA]</scope>
    <source>
        <strain evidence="10 11">130c</strain>
    </source>
</reference>
<name>A0A078A264_STYLE</name>
<dbReference type="EMBL" id="CCKQ01004435">
    <property type="protein sequence ID" value="CDW75593.1"/>
    <property type="molecule type" value="Genomic_DNA"/>
</dbReference>
<proteinExistence type="inferred from homology"/>
<feature type="region of interest" description="Disordered" evidence="8">
    <location>
        <begin position="1"/>
        <end position="39"/>
    </location>
</feature>
<evidence type="ECO:0000256" key="7">
    <source>
        <dbReference type="RuleBase" id="RU362109"/>
    </source>
</evidence>
<feature type="domain" description="UBC core" evidence="9">
    <location>
        <begin position="42"/>
        <end position="188"/>
    </location>
</feature>
<evidence type="ECO:0000256" key="6">
    <source>
        <dbReference type="PROSITE-ProRule" id="PRU10133"/>
    </source>
</evidence>
<dbReference type="PROSITE" id="PS00183">
    <property type="entry name" value="UBC_1"/>
    <property type="match status" value="1"/>
</dbReference>
<evidence type="ECO:0000256" key="1">
    <source>
        <dbReference type="ARBA" id="ARBA00005032"/>
    </source>
</evidence>
<keyword evidence="5 7" id="KW-0067">ATP-binding</keyword>
<evidence type="ECO:0000256" key="8">
    <source>
        <dbReference type="SAM" id="MobiDB-lite"/>
    </source>
</evidence>
<dbReference type="InterPro" id="IPR016135">
    <property type="entry name" value="UBQ-conjugating_enzyme/RWD"/>
</dbReference>
<gene>
    <name evidence="10" type="primary">Contig5998.g6424</name>
    <name evidence="10" type="ORF">STYLEM_4583</name>
</gene>
<protein>
    <submittedName>
        <fullName evidence="10">Ubiquitin-conjugating enzyme e2 m</fullName>
    </submittedName>
</protein>
<organism evidence="10 11">
    <name type="scientific">Stylonychia lemnae</name>
    <name type="common">Ciliate</name>
    <dbReference type="NCBI Taxonomy" id="5949"/>
    <lineage>
        <taxon>Eukaryota</taxon>
        <taxon>Sar</taxon>
        <taxon>Alveolata</taxon>
        <taxon>Ciliophora</taxon>
        <taxon>Intramacronucleata</taxon>
        <taxon>Spirotrichea</taxon>
        <taxon>Stichotrichia</taxon>
        <taxon>Sporadotrichida</taxon>
        <taxon>Oxytrichidae</taxon>
        <taxon>Stylonychinae</taxon>
        <taxon>Stylonychia</taxon>
    </lineage>
</organism>
<keyword evidence="11" id="KW-1185">Reference proteome</keyword>
<dbReference type="PANTHER" id="PTHR24067">
    <property type="entry name" value="UBIQUITIN-CONJUGATING ENZYME E2"/>
    <property type="match status" value="1"/>
</dbReference>
<evidence type="ECO:0000259" key="9">
    <source>
        <dbReference type="PROSITE" id="PS50127"/>
    </source>
</evidence>
<dbReference type="InterPro" id="IPR050113">
    <property type="entry name" value="Ub_conjugating_enzyme"/>
</dbReference>
<feature type="active site" description="Glycyl thioester intermediate" evidence="6">
    <location>
        <position position="126"/>
    </location>
</feature>
<evidence type="ECO:0000313" key="10">
    <source>
        <dbReference type="EMBL" id="CDW75593.1"/>
    </source>
</evidence>
<evidence type="ECO:0000313" key="11">
    <source>
        <dbReference type="Proteomes" id="UP000039865"/>
    </source>
</evidence>
<dbReference type="FunFam" id="3.10.110.10:FF:000005">
    <property type="entry name" value="NEDD8-conjugating enzyme Ubc12"/>
    <property type="match status" value="1"/>
</dbReference>
<comment type="similarity">
    <text evidence="7">Belongs to the ubiquitin-conjugating enzyme family.</text>
</comment>
<evidence type="ECO:0000256" key="3">
    <source>
        <dbReference type="ARBA" id="ARBA00022741"/>
    </source>
</evidence>
<keyword evidence="2" id="KW-0808">Transferase</keyword>
<dbReference type="Proteomes" id="UP000039865">
    <property type="component" value="Unassembled WGS sequence"/>
</dbReference>
<keyword evidence="3 7" id="KW-0547">Nucleotide-binding</keyword>
<dbReference type="FunCoup" id="A0A078A264">
    <property type="interactions" value="432"/>
</dbReference>
<comment type="pathway">
    <text evidence="1">Protein modification; protein neddylation.</text>
</comment>
<dbReference type="AlphaFoldDB" id="A0A078A264"/>
<dbReference type="CDD" id="cd23794">
    <property type="entry name" value="UBCc_UBE2F_UBE2M"/>
    <property type="match status" value="1"/>
</dbReference>